<name>A0A9W9T1W6_9EURO</name>
<gene>
    <name evidence="2" type="ORF">N7472_002790</name>
</gene>
<feature type="compositionally biased region" description="Basic and acidic residues" evidence="1">
    <location>
        <begin position="1"/>
        <end position="17"/>
    </location>
</feature>
<dbReference type="AlphaFoldDB" id="A0A9W9T1W6"/>
<comment type="caution">
    <text evidence="2">The sequence shown here is derived from an EMBL/GenBank/DDBJ whole genome shotgun (WGS) entry which is preliminary data.</text>
</comment>
<dbReference type="OrthoDB" id="3266505at2759"/>
<dbReference type="EMBL" id="JAPQKP010000002">
    <property type="protein sequence ID" value="KAJ5206342.1"/>
    <property type="molecule type" value="Genomic_DNA"/>
</dbReference>
<feature type="region of interest" description="Disordered" evidence="1">
    <location>
        <begin position="1"/>
        <end position="22"/>
    </location>
</feature>
<reference evidence="2" key="1">
    <citation type="submission" date="2022-11" db="EMBL/GenBank/DDBJ databases">
        <authorList>
            <person name="Petersen C."/>
        </authorList>
    </citation>
    <scope>NUCLEOTIDE SEQUENCE</scope>
    <source>
        <strain evidence="2">IBT 16849</strain>
    </source>
</reference>
<evidence type="ECO:0000313" key="2">
    <source>
        <dbReference type="EMBL" id="KAJ5206342.1"/>
    </source>
</evidence>
<evidence type="ECO:0000313" key="3">
    <source>
        <dbReference type="Proteomes" id="UP001150879"/>
    </source>
</evidence>
<protein>
    <submittedName>
        <fullName evidence="2">Uncharacterized protein</fullName>
    </submittedName>
</protein>
<sequence>MGRKSLELLQEKERENPGDGSIDFANFEFREATTISQALSDFGKAISGRVSPAADAVTDELERQLFPELQDTTNRFAQQQAQIWGLTV</sequence>
<reference evidence="2" key="2">
    <citation type="journal article" date="2023" name="IMA Fungus">
        <title>Comparative genomic study of the Penicillium genus elucidates a diverse pangenome and 15 lateral gene transfer events.</title>
        <authorList>
            <person name="Petersen C."/>
            <person name="Sorensen T."/>
            <person name="Nielsen M.R."/>
            <person name="Sondergaard T.E."/>
            <person name="Sorensen J.L."/>
            <person name="Fitzpatrick D.A."/>
            <person name="Frisvad J.C."/>
            <person name="Nielsen K.L."/>
        </authorList>
    </citation>
    <scope>NUCLEOTIDE SEQUENCE</scope>
    <source>
        <strain evidence="2">IBT 16849</strain>
    </source>
</reference>
<proteinExistence type="predicted"/>
<evidence type="ECO:0000256" key="1">
    <source>
        <dbReference type="SAM" id="MobiDB-lite"/>
    </source>
</evidence>
<accession>A0A9W9T1W6</accession>
<organism evidence="2 3">
    <name type="scientific">Penicillium cf. griseofulvum</name>
    <dbReference type="NCBI Taxonomy" id="2972120"/>
    <lineage>
        <taxon>Eukaryota</taxon>
        <taxon>Fungi</taxon>
        <taxon>Dikarya</taxon>
        <taxon>Ascomycota</taxon>
        <taxon>Pezizomycotina</taxon>
        <taxon>Eurotiomycetes</taxon>
        <taxon>Eurotiomycetidae</taxon>
        <taxon>Eurotiales</taxon>
        <taxon>Aspergillaceae</taxon>
        <taxon>Penicillium</taxon>
    </lineage>
</organism>
<keyword evidence="3" id="KW-1185">Reference proteome</keyword>
<dbReference type="Proteomes" id="UP001150879">
    <property type="component" value="Unassembled WGS sequence"/>
</dbReference>